<comment type="caution">
    <text evidence="4">The sequence shown here is derived from an EMBL/GenBank/DDBJ whole genome shotgun (WGS) entry which is preliminary data.</text>
</comment>
<dbReference type="PANTHER" id="PTHR43591">
    <property type="entry name" value="METHYLTRANSFERASE"/>
    <property type="match status" value="1"/>
</dbReference>
<protein>
    <submittedName>
        <fullName evidence="4">Demethylmenaquinone methyltransferase</fullName>
        <ecNumber evidence="4">2.1.1.163</ecNumber>
    </submittedName>
</protein>
<dbReference type="EMBL" id="MLJW01000210">
    <property type="protein sequence ID" value="OIQ93310.1"/>
    <property type="molecule type" value="Genomic_DNA"/>
</dbReference>
<dbReference type="EC" id="2.1.1.163" evidence="4"/>
<organism evidence="4">
    <name type="scientific">mine drainage metagenome</name>
    <dbReference type="NCBI Taxonomy" id="410659"/>
    <lineage>
        <taxon>unclassified sequences</taxon>
        <taxon>metagenomes</taxon>
        <taxon>ecological metagenomes</taxon>
    </lineage>
</organism>
<keyword evidence="2 4" id="KW-0808">Transferase</keyword>
<evidence type="ECO:0000313" key="4">
    <source>
        <dbReference type="EMBL" id="OIQ93310.1"/>
    </source>
</evidence>
<dbReference type="Pfam" id="PF01209">
    <property type="entry name" value="Ubie_methyltran"/>
    <property type="match status" value="1"/>
</dbReference>
<dbReference type="AlphaFoldDB" id="A0A1J5RB70"/>
<dbReference type="GO" id="GO:0043770">
    <property type="term" value="F:demethylmenaquinone methyltransferase activity"/>
    <property type="evidence" value="ECO:0007669"/>
    <property type="project" value="UniProtKB-EC"/>
</dbReference>
<dbReference type="InterPro" id="IPR029063">
    <property type="entry name" value="SAM-dependent_MTases_sf"/>
</dbReference>
<dbReference type="PANTHER" id="PTHR43591:SF24">
    <property type="entry name" value="2-METHOXY-6-POLYPRENYL-1,4-BENZOQUINOL METHYLASE, MITOCHONDRIAL"/>
    <property type="match status" value="1"/>
</dbReference>
<dbReference type="InterPro" id="IPR004033">
    <property type="entry name" value="UbiE/COQ5_MeTrFase"/>
</dbReference>
<keyword evidence="3" id="KW-0949">S-adenosyl-L-methionine</keyword>
<reference evidence="4" key="1">
    <citation type="submission" date="2016-10" db="EMBL/GenBank/DDBJ databases">
        <title>Sequence of Gallionella enrichment culture.</title>
        <authorList>
            <person name="Poehlein A."/>
            <person name="Muehling M."/>
            <person name="Daniel R."/>
        </authorList>
    </citation>
    <scope>NUCLEOTIDE SEQUENCE</scope>
</reference>
<evidence type="ECO:0000256" key="2">
    <source>
        <dbReference type="ARBA" id="ARBA00022679"/>
    </source>
</evidence>
<proteinExistence type="predicted"/>
<name>A0A1J5RB70_9ZZZZ</name>
<dbReference type="Gene3D" id="3.40.50.150">
    <property type="entry name" value="Vaccinia Virus protein VP39"/>
    <property type="match status" value="1"/>
</dbReference>
<evidence type="ECO:0000256" key="1">
    <source>
        <dbReference type="ARBA" id="ARBA00022603"/>
    </source>
</evidence>
<dbReference type="PROSITE" id="PS51608">
    <property type="entry name" value="SAM_MT_UBIE"/>
    <property type="match status" value="1"/>
</dbReference>
<dbReference type="SUPFAM" id="SSF53335">
    <property type="entry name" value="S-adenosyl-L-methionine-dependent methyltransferases"/>
    <property type="match status" value="1"/>
</dbReference>
<dbReference type="GO" id="GO:0032259">
    <property type="term" value="P:methylation"/>
    <property type="evidence" value="ECO:0007669"/>
    <property type="project" value="UniProtKB-KW"/>
</dbReference>
<evidence type="ECO:0000256" key="3">
    <source>
        <dbReference type="ARBA" id="ARBA00022691"/>
    </source>
</evidence>
<keyword evidence="1 4" id="KW-0489">Methyltransferase</keyword>
<dbReference type="CDD" id="cd02440">
    <property type="entry name" value="AdoMet_MTases"/>
    <property type="match status" value="1"/>
</dbReference>
<accession>A0A1J5RB70</accession>
<sequence>MSPPLPIAVREQFRAQCFSKVWTQELNEVFADVAPYYDRANQFASFGMWNRLLDSFMAMVEVHPNERTLDVCAGTNAIGIALLRREPSLEVHAMDRSAAMQEVGRQRASAQGLHIDSVIGDVHVLPFPDNHFDVVTLQFASRHLRVADVFTEIHRVLKPEGRFFHSDMLRPANPLVEKIYYAYLRACLSLTGLMFGSSQAAHNCKKYFVDALELFYSADELSEVLRELGFRAVTAKTVLAGTIGFHRAVKPAAG</sequence>
<gene>
    <name evidence="4" type="primary">ubiE_27</name>
    <name evidence="4" type="ORF">GALL_247320</name>
</gene>